<feature type="domain" description="SH3" evidence="6">
    <location>
        <begin position="170"/>
        <end position="228"/>
    </location>
</feature>
<dbReference type="InterPro" id="IPR046982">
    <property type="entry name" value="BIN3/RVS161-like"/>
</dbReference>
<dbReference type="InterPro" id="IPR036028">
    <property type="entry name" value="SH3-like_dom_sf"/>
</dbReference>
<dbReference type="GO" id="GO:0097320">
    <property type="term" value="P:plasma membrane tubulation"/>
    <property type="evidence" value="ECO:0007669"/>
    <property type="project" value="TreeGrafter"/>
</dbReference>
<dbReference type="PRINTS" id="PR00499">
    <property type="entry name" value="P67PHOX"/>
</dbReference>
<dbReference type="GeneTree" id="ENSGT00940000155936"/>
<dbReference type="PANTHER" id="PTHR47174:SF3">
    <property type="entry name" value="BRIDGING INTEGRATOR 3"/>
    <property type="match status" value="1"/>
</dbReference>
<keyword evidence="8" id="KW-1185">Reference proteome</keyword>
<dbReference type="GO" id="GO:0005737">
    <property type="term" value="C:cytoplasm"/>
    <property type="evidence" value="ECO:0007669"/>
    <property type="project" value="UniProtKB-SubCell"/>
</dbReference>
<dbReference type="GO" id="GO:0015629">
    <property type="term" value="C:actin cytoskeleton"/>
    <property type="evidence" value="ECO:0007669"/>
    <property type="project" value="TreeGrafter"/>
</dbReference>
<dbReference type="InterPro" id="IPR001452">
    <property type="entry name" value="SH3_domain"/>
</dbReference>
<dbReference type="Ensembl" id="ENSHHUT00000024525.1">
    <property type="protein sequence ID" value="ENSHHUP00000023634.1"/>
    <property type="gene ID" value="ENSHHUG00000014838.1"/>
</dbReference>
<evidence type="ECO:0000256" key="4">
    <source>
        <dbReference type="PROSITE-ProRule" id="PRU00192"/>
    </source>
</evidence>
<comment type="subcellular location">
    <subcellularLocation>
        <location evidence="1">Cytoplasm</location>
    </subcellularLocation>
</comment>
<dbReference type="GO" id="GO:0006897">
    <property type="term" value="P:endocytosis"/>
    <property type="evidence" value="ECO:0007669"/>
    <property type="project" value="InterPro"/>
</dbReference>
<organism evidence="7 8">
    <name type="scientific">Hucho hucho</name>
    <name type="common">huchen</name>
    <dbReference type="NCBI Taxonomy" id="62062"/>
    <lineage>
        <taxon>Eukaryota</taxon>
        <taxon>Metazoa</taxon>
        <taxon>Chordata</taxon>
        <taxon>Craniata</taxon>
        <taxon>Vertebrata</taxon>
        <taxon>Euteleostomi</taxon>
        <taxon>Actinopterygii</taxon>
        <taxon>Neopterygii</taxon>
        <taxon>Teleostei</taxon>
        <taxon>Protacanthopterygii</taxon>
        <taxon>Salmoniformes</taxon>
        <taxon>Salmonidae</taxon>
        <taxon>Salmoninae</taxon>
        <taxon>Hucho</taxon>
    </lineage>
</organism>
<dbReference type="SMART" id="SM00326">
    <property type="entry name" value="SH3"/>
    <property type="match status" value="2"/>
</dbReference>
<dbReference type="PANTHER" id="PTHR47174">
    <property type="entry name" value="BRIDGING INTEGRATOR 3"/>
    <property type="match status" value="1"/>
</dbReference>
<evidence type="ECO:0000256" key="2">
    <source>
        <dbReference type="ARBA" id="ARBA00022443"/>
    </source>
</evidence>
<evidence type="ECO:0000313" key="8">
    <source>
        <dbReference type="Proteomes" id="UP000314982"/>
    </source>
</evidence>
<evidence type="ECO:0000259" key="6">
    <source>
        <dbReference type="PROSITE" id="PS50002"/>
    </source>
</evidence>
<dbReference type="SUPFAM" id="SSF50044">
    <property type="entry name" value="SH3-domain"/>
    <property type="match status" value="2"/>
</dbReference>
<dbReference type="CDD" id="cd11838">
    <property type="entry name" value="SH3_Intersectin_3"/>
    <property type="match status" value="1"/>
</dbReference>
<dbReference type="AlphaFoldDB" id="A0A4W5LD37"/>
<dbReference type="Pfam" id="PF07653">
    <property type="entry name" value="SH3_2"/>
    <property type="match status" value="1"/>
</dbReference>
<dbReference type="PROSITE" id="PS50002">
    <property type="entry name" value="SH3"/>
    <property type="match status" value="2"/>
</dbReference>
<name>A0A4W5LD37_9TELE</name>
<feature type="region of interest" description="Disordered" evidence="5">
    <location>
        <begin position="1"/>
        <end position="20"/>
    </location>
</feature>
<protein>
    <recommendedName>
        <fullName evidence="6">SH3 domain-containing protein</fullName>
    </recommendedName>
</protein>
<reference evidence="8" key="1">
    <citation type="submission" date="2018-06" db="EMBL/GenBank/DDBJ databases">
        <title>Genome assembly of Danube salmon.</title>
        <authorList>
            <person name="Macqueen D.J."/>
            <person name="Gundappa M.K."/>
        </authorList>
    </citation>
    <scope>NUCLEOTIDE SEQUENCE [LARGE SCALE GENOMIC DNA]</scope>
</reference>
<evidence type="ECO:0000256" key="1">
    <source>
        <dbReference type="ARBA" id="ARBA00004496"/>
    </source>
</evidence>
<dbReference type="GO" id="GO:0008289">
    <property type="term" value="F:lipid binding"/>
    <property type="evidence" value="ECO:0007669"/>
    <property type="project" value="TreeGrafter"/>
</dbReference>
<dbReference type="GO" id="GO:0051666">
    <property type="term" value="P:actin cortical patch localization"/>
    <property type="evidence" value="ECO:0007669"/>
    <property type="project" value="InterPro"/>
</dbReference>
<dbReference type="Gene3D" id="2.30.30.40">
    <property type="entry name" value="SH3 Domains"/>
    <property type="match status" value="2"/>
</dbReference>
<dbReference type="Proteomes" id="UP000314982">
    <property type="component" value="Unassembled WGS sequence"/>
</dbReference>
<evidence type="ECO:0000256" key="5">
    <source>
        <dbReference type="SAM" id="MobiDB-lite"/>
    </source>
</evidence>
<evidence type="ECO:0000313" key="7">
    <source>
        <dbReference type="Ensembl" id="ENSHHUP00000023634.1"/>
    </source>
</evidence>
<keyword evidence="3" id="KW-0963">Cytoplasm</keyword>
<sequence>MSTGQNSAFTPTHAPHPTPSEQIQVVGNLQAQALCSWTAKTESHLNFSKEDVIRVLEQQDSWWLGEVNGVQGWFPKTYVTLLGDNDNTTALTYSPPDEVEASDAAQQEGTLSLTLSLFLSLSLSLSVSLCLSLFSLSLFSPSLSPSPSLSHKSWFVSSNQNVSLRGDVLSHQSEYVALYTYESPEPGDLTFREGDVILVTQREGEWWSGGIGDRTGVFPSNYVKPKETDVRHTHTCP</sequence>
<evidence type="ECO:0000256" key="3">
    <source>
        <dbReference type="ARBA" id="ARBA00022490"/>
    </source>
</evidence>
<proteinExistence type="predicted"/>
<reference evidence="7" key="3">
    <citation type="submission" date="2025-09" db="UniProtKB">
        <authorList>
            <consortium name="Ensembl"/>
        </authorList>
    </citation>
    <scope>IDENTIFICATION</scope>
</reference>
<reference evidence="7" key="2">
    <citation type="submission" date="2025-08" db="UniProtKB">
        <authorList>
            <consortium name="Ensembl"/>
        </authorList>
    </citation>
    <scope>IDENTIFICATION</scope>
</reference>
<feature type="domain" description="SH3" evidence="6">
    <location>
        <begin position="26"/>
        <end position="84"/>
    </location>
</feature>
<accession>A0A4W5LD37</accession>
<dbReference type="PRINTS" id="PR00452">
    <property type="entry name" value="SH3DOMAIN"/>
</dbReference>
<keyword evidence="2 4" id="KW-0728">SH3 domain</keyword>
<dbReference type="STRING" id="62062.ENSHHUP00000023634"/>
<dbReference type="Pfam" id="PF14604">
    <property type="entry name" value="SH3_9"/>
    <property type="match status" value="1"/>
</dbReference>